<evidence type="ECO:0000313" key="8">
    <source>
        <dbReference type="Proteomes" id="UP000650466"/>
    </source>
</evidence>
<feature type="transmembrane region" description="Helical" evidence="5">
    <location>
        <begin position="133"/>
        <end position="153"/>
    </location>
</feature>
<dbReference type="AlphaFoldDB" id="A0A926KNR7"/>
<feature type="transmembrane region" description="Helical" evidence="5">
    <location>
        <begin position="82"/>
        <end position="107"/>
    </location>
</feature>
<gene>
    <name evidence="7" type="ORF">ICC18_05750</name>
</gene>
<evidence type="ECO:0000256" key="4">
    <source>
        <dbReference type="ARBA" id="ARBA00023136"/>
    </source>
</evidence>
<evidence type="ECO:0000259" key="6">
    <source>
        <dbReference type="Pfam" id="PF07291"/>
    </source>
</evidence>
<dbReference type="Pfam" id="PF07291">
    <property type="entry name" value="MauE"/>
    <property type="match status" value="1"/>
</dbReference>
<keyword evidence="2 5" id="KW-0812">Transmembrane</keyword>
<dbReference type="RefSeq" id="WP_188173420.1">
    <property type="nucleotide sequence ID" value="NZ_JACVVD010000002.1"/>
</dbReference>
<dbReference type="GO" id="GO:0030416">
    <property type="term" value="P:methylamine metabolic process"/>
    <property type="evidence" value="ECO:0007669"/>
    <property type="project" value="InterPro"/>
</dbReference>
<evidence type="ECO:0000256" key="2">
    <source>
        <dbReference type="ARBA" id="ARBA00022692"/>
    </source>
</evidence>
<keyword evidence="4 5" id="KW-0472">Membrane</keyword>
<evidence type="ECO:0000256" key="1">
    <source>
        <dbReference type="ARBA" id="ARBA00004141"/>
    </source>
</evidence>
<keyword evidence="8" id="KW-1185">Reference proteome</keyword>
<evidence type="ECO:0000256" key="5">
    <source>
        <dbReference type="SAM" id="Phobius"/>
    </source>
</evidence>
<dbReference type="InterPro" id="IPR009908">
    <property type="entry name" value="Methylamine_util_MauE"/>
</dbReference>
<feature type="domain" description="Methylamine utilisation protein MauE" evidence="6">
    <location>
        <begin position="23"/>
        <end position="148"/>
    </location>
</feature>
<evidence type="ECO:0000313" key="7">
    <source>
        <dbReference type="EMBL" id="MBD0379613.1"/>
    </source>
</evidence>
<proteinExistence type="predicted"/>
<sequence length="162" mass="17939">MQATIPVRTTQRSFPSSFTGRVYMGMCWVTAAIFLYSASSKIINIYGFGLILDSYGLIPEAWNKPLSILIPIMELLISAGMLYFPFAALAAGGAGLLVAAFTTVLLWKWGEVLPYGCGCFGPGTAREVGYWDITKNACLLIVVGYLLIYRLLFWRRFRIKSG</sequence>
<keyword evidence="3 5" id="KW-1133">Transmembrane helix</keyword>
<name>A0A926KNR7_9BACL</name>
<evidence type="ECO:0000256" key="3">
    <source>
        <dbReference type="ARBA" id="ARBA00022989"/>
    </source>
</evidence>
<dbReference type="GO" id="GO:0016020">
    <property type="term" value="C:membrane"/>
    <property type="evidence" value="ECO:0007669"/>
    <property type="project" value="UniProtKB-SubCell"/>
</dbReference>
<organism evidence="7 8">
    <name type="scientific">Paenibacillus sedimenti</name>
    <dbReference type="NCBI Taxonomy" id="2770274"/>
    <lineage>
        <taxon>Bacteria</taxon>
        <taxon>Bacillati</taxon>
        <taxon>Bacillota</taxon>
        <taxon>Bacilli</taxon>
        <taxon>Bacillales</taxon>
        <taxon>Paenibacillaceae</taxon>
        <taxon>Paenibacillus</taxon>
    </lineage>
</organism>
<accession>A0A926KNR7</accession>
<dbReference type="EMBL" id="JACVVD010000002">
    <property type="protein sequence ID" value="MBD0379613.1"/>
    <property type="molecule type" value="Genomic_DNA"/>
</dbReference>
<comment type="caution">
    <text evidence="7">The sequence shown here is derived from an EMBL/GenBank/DDBJ whole genome shotgun (WGS) entry which is preliminary data.</text>
</comment>
<protein>
    <recommendedName>
        <fullName evidence="6">Methylamine utilisation protein MauE domain-containing protein</fullName>
    </recommendedName>
</protein>
<reference evidence="7" key="1">
    <citation type="submission" date="2020-09" db="EMBL/GenBank/DDBJ databases">
        <title>Draft Genome Sequence of Paenibacillus sp. WST5.</title>
        <authorList>
            <person name="Bao Z."/>
        </authorList>
    </citation>
    <scope>NUCLEOTIDE SEQUENCE</scope>
    <source>
        <strain evidence="7">WST5</strain>
    </source>
</reference>
<comment type="subcellular location">
    <subcellularLocation>
        <location evidence="1">Membrane</location>
        <topology evidence="1">Multi-pass membrane protein</topology>
    </subcellularLocation>
</comment>
<feature type="transmembrane region" description="Helical" evidence="5">
    <location>
        <begin position="21"/>
        <end position="39"/>
    </location>
</feature>
<dbReference type="Proteomes" id="UP000650466">
    <property type="component" value="Unassembled WGS sequence"/>
</dbReference>